<dbReference type="AlphaFoldDB" id="A0A8T4IA46"/>
<sequence>MKFVSKAAMAAALAVGMTAAVSVPPAFAKQDKKEEAPLKVGKEFRVEALAAQKALQANDNATAKAHLEKAAPLAKTDDEKYFLATLSLPLAAREGDQQAMQSALKTLVASPRVSDADKGKYNFYLARIAMNTDKDAQAAQTYLDQAKALGYTDPEMALFEASLAGKNGDPAKALGALDQAISAQVQAGKKPSEDLYKYGVAQAYKSKNDAETMKWLKRWIVAYPSPENWRQVIGVYRQNADKGNLPKADQLDLFRLMRATDSLASERDYFEYANLANNSGLPYEAKTVIDAGRASGKLPADQRSVNEVYSSANASIKQDTSLATLEKQALAASNGKLARQTGDAYLAKDNYAKAIELYKAALSKGGVDNNVVNTRLGIALADSGDLAQAQAAFDAVQATGARADIVGLWETWLKSKTGASASTSAAAPAPAGG</sequence>
<evidence type="ECO:0000256" key="1">
    <source>
        <dbReference type="SAM" id="SignalP"/>
    </source>
</evidence>
<evidence type="ECO:0000313" key="3">
    <source>
        <dbReference type="Proteomes" id="UP000676996"/>
    </source>
</evidence>
<protein>
    <recommendedName>
        <fullName evidence="4">Tetratricopeptide repeat protein</fullName>
    </recommendedName>
</protein>
<gene>
    <name evidence="2" type="ORF">J7S20_03285</name>
</gene>
<feature type="signal peptide" evidence="1">
    <location>
        <begin position="1"/>
        <end position="28"/>
    </location>
</feature>
<dbReference type="RefSeq" id="WP_284052800.1">
    <property type="nucleotide sequence ID" value="NZ_JAGRQC010000001.1"/>
</dbReference>
<dbReference type="SUPFAM" id="SSF48452">
    <property type="entry name" value="TPR-like"/>
    <property type="match status" value="1"/>
</dbReference>
<evidence type="ECO:0000313" key="2">
    <source>
        <dbReference type="EMBL" id="MBR0551527.1"/>
    </source>
</evidence>
<dbReference type="EMBL" id="JAGRQC010000001">
    <property type="protein sequence ID" value="MBR0551527.1"/>
    <property type="molecule type" value="Genomic_DNA"/>
</dbReference>
<dbReference type="Proteomes" id="UP000676996">
    <property type="component" value="Unassembled WGS sequence"/>
</dbReference>
<keyword evidence="1" id="KW-0732">Signal</keyword>
<dbReference type="Gene3D" id="1.25.40.10">
    <property type="entry name" value="Tetratricopeptide repeat domain"/>
    <property type="match status" value="1"/>
</dbReference>
<name>A0A8T4IA46_9SPHN</name>
<comment type="caution">
    <text evidence="2">The sequence shown here is derived from an EMBL/GenBank/DDBJ whole genome shotgun (WGS) entry which is preliminary data.</text>
</comment>
<organism evidence="2 3">
    <name type="scientific">Stakelama marina</name>
    <dbReference type="NCBI Taxonomy" id="2826939"/>
    <lineage>
        <taxon>Bacteria</taxon>
        <taxon>Pseudomonadati</taxon>
        <taxon>Pseudomonadota</taxon>
        <taxon>Alphaproteobacteria</taxon>
        <taxon>Sphingomonadales</taxon>
        <taxon>Sphingomonadaceae</taxon>
        <taxon>Stakelama</taxon>
    </lineage>
</organism>
<proteinExistence type="predicted"/>
<dbReference type="InterPro" id="IPR011990">
    <property type="entry name" value="TPR-like_helical_dom_sf"/>
</dbReference>
<keyword evidence="3" id="KW-1185">Reference proteome</keyword>
<accession>A0A8T4IA46</accession>
<evidence type="ECO:0008006" key="4">
    <source>
        <dbReference type="Google" id="ProtNLM"/>
    </source>
</evidence>
<feature type="chain" id="PRO_5035731116" description="Tetratricopeptide repeat protein" evidence="1">
    <location>
        <begin position="29"/>
        <end position="433"/>
    </location>
</feature>
<reference evidence="2" key="1">
    <citation type="submission" date="2021-04" db="EMBL/GenBank/DDBJ databases">
        <title>Ouciella asimina sp. nov., isolated from the surface seawater in the hydrothermal field of Okinawa Trough.</title>
        <authorList>
            <person name="Shuang W."/>
        </authorList>
    </citation>
    <scope>NUCLEOTIDE SEQUENCE</scope>
    <source>
        <strain evidence="2">LXI357</strain>
    </source>
</reference>